<organism evidence="1 2">
    <name type="scientific">Sphingobacterium ginsenosidimutans</name>
    <dbReference type="NCBI Taxonomy" id="687845"/>
    <lineage>
        <taxon>Bacteria</taxon>
        <taxon>Pseudomonadati</taxon>
        <taxon>Bacteroidota</taxon>
        <taxon>Sphingobacteriia</taxon>
        <taxon>Sphingobacteriales</taxon>
        <taxon>Sphingobacteriaceae</taxon>
        <taxon>Sphingobacterium</taxon>
    </lineage>
</organism>
<dbReference type="EMBL" id="BAAAZK010000002">
    <property type="protein sequence ID" value="GAA4172299.1"/>
    <property type="molecule type" value="Genomic_DNA"/>
</dbReference>
<proteinExistence type="predicted"/>
<dbReference type="RefSeq" id="WP_346085113.1">
    <property type="nucleotide sequence ID" value="NZ_BAAAZK010000002.1"/>
</dbReference>
<protein>
    <recommendedName>
        <fullName evidence="3">Immunity protein 30 domain-containing protein</fullName>
    </recommendedName>
</protein>
<gene>
    <name evidence="1" type="ORF">GCM10022218_13670</name>
</gene>
<keyword evidence="2" id="KW-1185">Reference proteome</keyword>
<evidence type="ECO:0008006" key="3">
    <source>
        <dbReference type="Google" id="ProtNLM"/>
    </source>
</evidence>
<evidence type="ECO:0000313" key="1">
    <source>
        <dbReference type="EMBL" id="GAA4172299.1"/>
    </source>
</evidence>
<comment type="caution">
    <text evidence="1">The sequence shown here is derived from an EMBL/GenBank/DDBJ whole genome shotgun (WGS) entry which is preliminary data.</text>
</comment>
<dbReference type="Proteomes" id="UP001500167">
    <property type="component" value="Unassembled WGS sequence"/>
</dbReference>
<sequence length="159" mass="18646">MPRLEVSKFYNDLFNDAKLVENLLTIYDKHSDNIKLVVLLISSIGNMIQRYHLPETKAIYEFMLKNSDRKNVGAYVALFLPRLTSFKAYNNKWKYIMDIKMMSPKKIAESAFEVLIDLYIDNIPAEYKVEASNYFKSKAQKSNNEYGKQYYLDLASKIQ</sequence>
<name>A0ABP7ZWR0_9SPHI</name>
<accession>A0ABP7ZWR0</accession>
<reference evidence="2" key="1">
    <citation type="journal article" date="2019" name="Int. J. Syst. Evol. Microbiol.">
        <title>The Global Catalogue of Microorganisms (GCM) 10K type strain sequencing project: providing services to taxonomists for standard genome sequencing and annotation.</title>
        <authorList>
            <consortium name="The Broad Institute Genomics Platform"/>
            <consortium name="The Broad Institute Genome Sequencing Center for Infectious Disease"/>
            <person name="Wu L."/>
            <person name="Ma J."/>
        </authorList>
    </citation>
    <scope>NUCLEOTIDE SEQUENCE [LARGE SCALE GENOMIC DNA]</scope>
    <source>
        <strain evidence="2">JCM 16722</strain>
    </source>
</reference>
<evidence type="ECO:0000313" key="2">
    <source>
        <dbReference type="Proteomes" id="UP001500167"/>
    </source>
</evidence>